<proteinExistence type="predicted"/>
<dbReference type="STRING" id="701521.PECL_1171"/>
<keyword evidence="7" id="KW-1185">Reference proteome</keyword>
<dbReference type="Pfam" id="PF00440">
    <property type="entry name" value="TetR_N"/>
    <property type="match status" value="1"/>
</dbReference>
<dbReference type="PANTHER" id="PTHR47506:SF1">
    <property type="entry name" value="HTH-TYPE TRANSCRIPTIONAL REGULATOR YJDC"/>
    <property type="match status" value="1"/>
</dbReference>
<dbReference type="PANTHER" id="PTHR47506">
    <property type="entry name" value="TRANSCRIPTIONAL REGULATORY PROTEIN"/>
    <property type="match status" value="1"/>
</dbReference>
<evidence type="ECO:0000256" key="1">
    <source>
        <dbReference type="ARBA" id="ARBA00023015"/>
    </source>
</evidence>
<evidence type="ECO:0000313" key="7">
    <source>
        <dbReference type="Proteomes" id="UP000005444"/>
    </source>
</evidence>
<protein>
    <submittedName>
        <fullName evidence="6">Transcriptional regulator, TetR family</fullName>
    </submittedName>
</protein>
<accession>G8PDU8</accession>
<evidence type="ECO:0000259" key="5">
    <source>
        <dbReference type="PROSITE" id="PS50977"/>
    </source>
</evidence>
<dbReference type="AlphaFoldDB" id="G8PDU8"/>
<dbReference type="Gene3D" id="1.10.357.10">
    <property type="entry name" value="Tetracycline Repressor, domain 2"/>
    <property type="match status" value="1"/>
</dbReference>
<dbReference type="InterPro" id="IPR009057">
    <property type="entry name" value="Homeodomain-like_sf"/>
</dbReference>
<dbReference type="Gene3D" id="1.10.10.60">
    <property type="entry name" value="Homeodomain-like"/>
    <property type="match status" value="1"/>
</dbReference>
<gene>
    <name evidence="6" type="ordered locus">PECL_1171</name>
</gene>
<dbReference type="RefSeq" id="WP_014215629.1">
    <property type="nucleotide sequence ID" value="NC_016605.1"/>
</dbReference>
<dbReference type="PATRIC" id="fig|701521.8.peg.1113"/>
<evidence type="ECO:0000313" key="6">
    <source>
        <dbReference type="EMBL" id="AEV95433.1"/>
    </source>
</evidence>
<name>G8PDU8_PEDCP</name>
<sequence length="182" mass="21000">MARKTEFDVDSVLKGLMLFFWENDFEATTMRKVAEFVHVKPQSLYNKFGNKEELYIVALGYYTRLFKRTLQVIEKQNKAKNEILCDLLVMDWENDVFPRGCMAVDAVGTREYRSVTGMVDNIFNEYRKSIQRVISKDSAASKDNLVGLLLTFHNGLQVEAKSCSRSALYEKAVEFIKVLDRG</sequence>
<feature type="DNA-binding region" description="H-T-H motif" evidence="4">
    <location>
        <begin position="29"/>
        <end position="48"/>
    </location>
</feature>
<keyword evidence="1" id="KW-0805">Transcription regulation</keyword>
<dbReference type="SUPFAM" id="SSF46689">
    <property type="entry name" value="Homeodomain-like"/>
    <property type="match status" value="1"/>
</dbReference>
<reference evidence="6 7" key="1">
    <citation type="journal article" date="2012" name="J. Bacteriol.">
        <title>Complete Genome Sequence of the Beer Spoilage Organism Pediococcus claussenii ATCC BAA-344T.</title>
        <authorList>
            <person name="Pittet V."/>
            <person name="Abegunde T."/>
            <person name="Marfleet T."/>
            <person name="Haakensen M."/>
            <person name="Morrow K."/>
            <person name="Jayaprakash T."/>
            <person name="Schroeder K."/>
            <person name="Trost B."/>
            <person name="Byrns S."/>
            <person name="Bergsveinson J."/>
            <person name="Kusalik A."/>
            <person name="Ziola B."/>
        </authorList>
    </citation>
    <scope>NUCLEOTIDE SEQUENCE [LARGE SCALE GENOMIC DNA]</scope>
    <source>
        <strain evidence="6 7">ATCC BAA-344</strain>
    </source>
</reference>
<dbReference type="HOGENOM" id="CLU_1480695_0_0_9"/>
<dbReference type="PROSITE" id="PS50977">
    <property type="entry name" value="HTH_TETR_2"/>
    <property type="match status" value="1"/>
</dbReference>
<dbReference type="GO" id="GO:0003677">
    <property type="term" value="F:DNA binding"/>
    <property type="evidence" value="ECO:0007669"/>
    <property type="project" value="UniProtKB-UniRule"/>
</dbReference>
<keyword evidence="3" id="KW-0804">Transcription</keyword>
<keyword evidence="2 4" id="KW-0238">DNA-binding</keyword>
<dbReference type="KEGG" id="pce:PECL_1171"/>
<feature type="domain" description="HTH tetR-type" evidence="5">
    <location>
        <begin position="6"/>
        <end position="66"/>
    </location>
</feature>
<dbReference type="Proteomes" id="UP000005444">
    <property type="component" value="Chromosome"/>
</dbReference>
<evidence type="ECO:0000256" key="4">
    <source>
        <dbReference type="PROSITE-ProRule" id="PRU00335"/>
    </source>
</evidence>
<dbReference type="eggNOG" id="COG1309">
    <property type="taxonomic scope" value="Bacteria"/>
</dbReference>
<dbReference type="InterPro" id="IPR001647">
    <property type="entry name" value="HTH_TetR"/>
</dbReference>
<dbReference type="EMBL" id="CP003137">
    <property type="protein sequence ID" value="AEV95433.1"/>
    <property type="molecule type" value="Genomic_DNA"/>
</dbReference>
<evidence type="ECO:0000256" key="3">
    <source>
        <dbReference type="ARBA" id="ARBA00023163"/>
    </source>
</evidence>
<organism evidence="6 7">
    <name type="scientific">Pediococcus claussenii (strain ATCC BAA-344 / DSM 14800 / JCM 18046 / KCTC 3811 / LMG 21948 / P06)</name>
    <dbReference type="NCBI Taxonomy" id="701521"/>
    <lineage>
        <taxon>Bacteria</taxon>
        <taxon>Bacillati</taxon>
        <taxon>Bacillota</taxon>
        <taxon>Bacilli</taxon>
        <taxon>Lactobacillales</taxon>
        <taxon>Lactobacillaceae</taxon>
        <taxon>Pediococcus</taxon>
    </lineage>
</organism>
<evidence type="ECO:0000256" key="2">
    <source>
        <dbReference type="ARBA" id="ARBA00023125"/>
    </source>
</evidence>